<dbReference type="GO" id="GO:0003677">
    <property type="term" value="F:DNA binding"/>
    <property type="evidence" value="ECO:0007669"/>
    <property type="project" value="UniProtKB-UniRule"/>
</dbReference>
<dbReference type="InterPro" id="IPR007889">
    <property type="entry name" value="HTH_Psq"/>
</dbReference>
<dbReference type="Pfam" id="PF03221">
    <property type="entry name" value="HTH_Tnp_Tc5"/>
    <property type="match status" value="1"/>
</dbReference>
<proteinExistence type="predicted"/>
<dbReference type="PANTHER" id="PTHR19303:SF11">
    <property type="entry name" value="JERKY PROTEIN HOMOLOG"/>
    <property type="match status" value="1"/>
</dbReference>
<feature type="DNA-binding region" description="H-T-H motif" evidence="3">
    <location>
        <begin position="36"/>
        <end position="56"/>
    </location>
</feature>
<gene>
    <name evidence="6" type="ORF">GDO81_016221</name>
</gene>
<dbReference type="SUPFAM" id="SSF46689">
    <property type="entry name" value="Homeodomain-like"/>
    <property type="match status" value="2"/>
</dbReference>
<accession>A0AAV7AQN7</accession>
<evidence type="ECO:0000313" key="6">
    <source>
        <dbReference type="EMBL" id="KAG8563859.1"/>
    </source>
</evidence>
<evidence type="ECO:0000313" key="7">
    <source>
        <dbReference type="Proteomes" id="UP000824782"/>
    </source>
</evidence>
<dbReference type="Proteomes" id="UP000824782">
    <property type="component" value="Unassembled WGS sequence"/>
</dbReference>
<sequence length="348" mass="40289">MESNSNQGPSVKRKHVTLTIPQKLEIIRRLESGESRTSIMEEFNIGSSTIYDIKKRKDQLCSFVASSETMRGLMKRQTLKQPKLAHLDKVVYQWFSEMRSQGINVTGPMIIEKAKAFYAEMEITEKCIFSDGWLRNFKERHGLRKISSTGELCSEDPETVEGYSEFFSTLLKEQKLLPTQFYNGEEFVEEWMVVDKDTPVVQYSEDEFPNAKILEVSGLSDEEDVLEEPKKKYTWNQASEFITKFIEFAETSSHYTPDELVNLRIILNNFYQKKASVMKQLHHKSRCKKRPKRALKRISRPTTSVIVKTTEPHSPERSISPVSIEYQVVELDESDDGVQDIKLEDTSD</sequence>
<evidence type="ECO:0000256" key="3">
    <source>
        <dbReference type="PROSITE-ProRule" id="PRU00320"/>
    </source>
</evidence>
<keyword evidence="7" id="KW-1185">Reference proteome</keyword>
<dbReference type="InterPro" id="IPR006600">
    <property type="entry name" value="HTH_CenpB_DNA-bd_dom"/>
</dbReference>
<evidence type="ECO:0000256" key="2">
    <source>
        <dbReference type="ARBA" id="ARBA00023242"/>
    </source>
</evidence>
<protein>
    <submittedName>
        <fullName evidence="6">Uncharacterized protein</fullName>
    </submittedName>
</protein>
<dbReference type="InterPro" id="IPR009057">
    <property type="entry name" value="Homeodomain-like_sf"/>
</dbReference>
<evidence type="ECO:0000259" key="5">
    <source>
        <dbReference type="PROSITE" id="PS51253"/>
    </source>
</evidence>
<name>A0AAV7AQN7_ENGPU</name>
<dbReference type="InterPro" id="IPR050863">
    <property type="entry name" value="CenT-Element_Derived"/>
</dbReference>
<dbReference type="Pfam" id="PF04218">
    <property type="entry name" value="CENP-B_N"/>
    <property type="match status" value="1"/>
</dbReference>
<dbReference type="GO" id="GO:0005634">
    <property type="term" value="C:nucleus"/>
    <property type="evidence" value="ECO:0007669"/>
    <property type="project" value="UniProtKB-SubCell"/>
</dbReference>
<evidence type="ECO:0000256" key="1">
    <source>
        <dbReference type="ARBA" id="ARBA00023125"/>
    </source>
</evidence>
<feature type="domain" description="HTH psq-type" evidence="4">
    <location>
        <begin position="9"/>
        <end position="60"/>
    </location>
</feature>
<keyword evidence="1 3" id="KW-0238">DNA-binding</keyword>
<organism evidence="6 7">
    <name type="scientific">Engystomops pustulosus</name>
    <name type="common">Tungara frog</name>
    <name type="synonym">Physalaemus pustulosus</name>
    <dbReference type="NCBI Taxonomy" id="76066"/>
    <lineage>
        <taxon>Eukaryota</taxon>
        <taxon>Metazoa</taxon>
        <taxon>Chordata</taxon>
        <taxon>Craniata</taxon>
        <taxon>Vertebrata</taxon>
        <taxon>Euteleostomi</taxon>
        <taxon>Amphibia</taxon>
        <taxon>Batrachia</taxon>
        <taxon>Anura</taxon>
        <taxon>Neobatrachia</taxon>
        <taxon>Hyloidea</taxon>
        <taxon>Leptodactylidae</taxon>
        <taxon>Leiuperinae</taxon>
        <taxon>Engystomops</taxon>
    </lineage>
</organism>
<dbReference type="AlphaFoldDB" id="A0AAV7AQN7"/>
<keyword evidence="2 3" id="KW-0539">Nucleus</keyword>
<feature type="domain" description="HTH CENPB-type" evidence="5">
    <location>
        <begin position="75"/>
        <end position="147"/>
    </location>
</feature>
<comment type="caution">
    <text evidence="6">The sequence shown here is derived from an EMBL/GenBank/DDBJ whole genome shotgun (WGS) entry which is preliminary data.</text>
</comment>
<dbReference type="PROSITE" id="PS50960">
    <property type="entry name" value="HTH_PSQ"/>
    <property type="match status" value="1"/>
</dbReference>
<reference evidence="6" key="1">
    <citation type="thesis" date="2020" institute="ProQuest LLC" country="789 East Eisenhower Parkway, Ann Arbor, MI, USA">
        <title>Comparative Genomics and Chromosome Evolution.</title>
        <authorList>
            <person name="Mudd A.B."/>
        </authorList>
    </citation>
    <scope>NUCLEOTIDE SEQUENCE</scope>
    <source>
        <strain evidence="6">237g6f4</strain>
        <tissue evidence="6">Blood</tissue>
    </source>
</reference>
<dbReference type="SMART" id="SM00674">
    <property type="entry name" value="CENPB"/>
    <property type="match status" value="1"/>
</dbReference>
<dbReference type="Gene3D" id="1.10.10.60">
    <property type="entry name" value="Homeodomain-like"/>
    <property type="match status" value="2"/>
</dbReference>
<dbReference type="PROSITE" id="PS51253">
    <property type="entry name" value="HTH_CENPB"/>
    <property type="match status" value="1"/>
</dbReference>
<dbReference type="PANTHER" id="PTHR19303">
    <property type="entry name" value="TRANSPOSON"/>
    <property type="match status" value="1"/>
</dbReference>
<evidence type="ECO:0000259" key="4">
    <source>
        <dbReference type="PROSITE" id="PS50960"/>
    </source>
</evidence>
<dbReference type="EMBL" id="WNYA01000007">
    <property type="protein sequence ID" value="KAG8563859.1"/>
    <property type="molecule type" value="Genomic_DNA"/>
</dbReference>
<comment type="subcellular location">
    <subcellularLocation>
        <location evidence="3">Nucleus</location>
    </subcellularLocation>
</comment>